<protein>
    <submittedName>
        <fullName evidence="1">Uncharacterized protein</fullName>
    </submittedName>
</protein>
<organism evidence="1">
    <name type="scientific">Sulfurovum sp. enrichment culture clone C5</name>
    <dbReference type="NCBI Taxonomy" id="497650"/>
    <lineage>
        <taxon>Bacteria</taxon>
        <taxon>Pseudomonadati</taxon>
        <taxon>Campylobacterota</taxon>
        <taxon>Epsilonproteobacteria</taxon>
        <taxon>Campylobacterales</taxon>
        <taxon>Sulfurovaceae</taxon>
        <taxon>Sulfurovum</taxon>
        <taxon>environmental samples</taxon>
    </lineage>
</organism>
<dbReference type="EMBL" id="FAXN01000100">
    <property type="protein sequence ID" value="CUV66605.1"/>
    <property type="molecule type" value="Genomic_DNA"/>
</dbReference>
<evidence type="ECO:0000313" key="1">
    <source>
        <dbReference type="EMBL" id="CUV66605.1"/>
    </source>
</evidence>
<dbReference type="AlphaFoldDB" id="A0A0S4XQX1"/>
<accession>A0A0S4XQX1</accession>
<gene>
    <name evidence="1" type="ORF">BN3087_940010</name>
</gene>
<sequence>MVKKILLYISIIFCVTIFSIPKMEMYYTFAHFLQNHAINIKNEKYQEGLFSLSLKDATIVYRNSDIGNIDEIKVYNFLFYNKMICDNMLIRSSSNQKEIIKIDKMDAVWSIFSPKKIHIYIDSNLGKAEGSLDISSMMLKIYFNNENGASSIKEFLKKDNEGWYYESNF</sequence>
<proteinExistence type="predicted"/>
<name>A0A0S4XQX1_9BACT</name>
<reference evidence="1" key="1">
    <citation type="submission" date="2015-11" db="EMBL/GenBank/DDBJ databases">
        <authorList>
            <person name="Zhang Y."/>
            <person name="Guo Z."/>
        </authorList>
    </citation>
    <scope>NUCLEOTIDE SEQUENCE</scope>
    <source>
        <strain evidence="1">BN30871</strain>
    </source>
</reference>